<sequence length="221" mass="24010">MTDNVDHLYLTRAQIGALADLLGEIPALIEELAITETRQARVRPPGLGGSTRSHPESRPPVHMGAFEAAEALRNELTTWIRAVCEQRAVRVPAVDDLGTAARWLKRHIYSLATTQGAETAHLDIETAIFDCRYEIDLPPEDEIRVDPVQLRAANNSIVTAYTVGAIAAKLGPIGKGLNRDRVRYLVKVGALKSVSRDGETAFYRLGDVLVAHASRKGNGAA</sequence>
<dbReference type="HOGENOM" id="CLU_1123620_0_0_11"/>
<evidence type="ECO:0000313" key="2">
    <source>
        <dbReference type="EMBL" id="AHH16572.1"/>
    </source>
</evidence>
<keyword evidence="3" id="KW-1185">Reference proteome</keyword>
<dbReference type="KEGG" id="nno:NONO_c17720"/>
<name>W5TBI7_9NOCA</name>
<feature type="region of interest" description="Disordered" evidence="1">
    <location>
        <begin position="41"/>
        <end position="60"/>
    </location>
</feature>
<gene>
    <name evidence="2" type="ORF">NONO_c17720</name>
</gene>
<dbReference type="eggNOG" id="ENOG5033FNR">
    <property type="taxonomic scope" value="Bacteria"/>
</dbReference>
<dbReference type="PATRIC" id="fig|1415166.3.peg.1794"/>
<reference evidence="2 3" key="1">
    <citation type="journal article" date="2014" name="Appl. Environ. Microbiol.">
        <title>Insights into the Microbial Degradation of Rubber and Gutta-Percha by Analysis of the Complete Genome of Nocardia nova SH22a.</title>
        <authorList>
            <person name="Luo Q."/>
            <person name="Hiessl S."/>
            <person name="Poehlein A."/>
            <person name="Daniel R."/>
            <person name="Steinbuchel A."/>
        </authorList>
    </citation>
    <scope>NUCLEOTIDE SEQUENCE [LARGE SCALE GENOMIC DNA]</scope>
    <source>
        <strain evidence="2">SH22a</strain>
    </source>
</reference>
<dbReference type="RefSeq" id="WP_025348076.1">
    <property type="nucleotide sequence ID" value="NZ_CP006850.1"/>
</dbReference>
<dbReference type="AlphaFoldDB" id="W5TBI7"/>
<dbReference type="Proteomes" id="UP000019150">
    <property type="component" value="Chromosome"/>
</dbReference>
<evidence type="ECO:0000313" key="3">
    <source>
        <dbReference type="Proteomes" id="UP000019150"/>
    </source>
</evidence>
<dbReference type="OrthoDB" id="4541523at2"/>
<dbReference type="STRING" id="1415166.NONO_c17720"/>
<evidence type="ECO:0000256" key="1">
    <source>
        <dbReference type="SAM" id="MobiDB-lite"/>
    </source>
</evidence>
<protein>
    <submittedName>
        <fullName evidence="2">Uncharacterized protein</fullName>
    </submittedName>
</protein>
<proteinExistence type="predicted"/>
<accession>W5TBI7</accession>
<dbReference type="EMBL" id="CP006850">
    <property type="protein sequence ID" value="AHH16572.1"/>
    <property type="molecule type" value="Genomic_DNA"/>
</dbReference>
<organism evidence="2 3">
    <name type="scientific">Nocardia nova SH22a</name>
    <dbReference type="NCBI Taxonomy" id="1415166"/>
    <lineage>
        <taxon>Bacteria</taxon>
        <taxon>Bacillati</taxon>
        <taxon>Actinomycetota</taxon>
        <taxon>Actinomycetes</taxon>
        <taxon>Mycobacteriales</taxon>
        <taxon>Nocardiaceae</taxon>
        <taxon>Nocardia</taxon>
    </lineage>
</organism>